<evidence type="ECO:0000256" key="2">
    <source>
        <dbReference type="ARBA" id="ARBA00022737"/>
    </source>
</evidence>
<evidence type="ECO:0000313" key="11">
    <source>
        <dbReference type="Proteomes" id="UP000663870"/>
    </source>
</evidence>
<dbReference type="InterPro" id="IPR052125">
    <property type="entry name" value="KLHDC10"/>
</dbReference>
<evidence type="ECO:0000313" key="4">
    <source>
        <dbReference type="EMBL" id="CAF1019618.1"/>
    </source>
</evidence>
<keyword evidence="2" id="KW-0677">Repeat</keyword>
<evidence type="ECO:0000313" key="6">
    <source>
        <dbReference type="EMBL" id="CAF1190933.1"/>
    </source>
</evidence>
<evidence type="ECO:0000313" key="5">
    <source>
        <dbReference type="EMBL" id="CAF1111169.1"/>
    </source>
</evidence>
<comment type="caution">
    <text evidence="6">The sequence shown here is derived from an EMBL/GenBank/DDBJ whole genome shotgun (WGS) entry which is preliminary data.</text>
</comment>
<dbReference type="AlphaFoldDB" id="A0A814VRP8"/>
<name>A0A814VRP8_9BILA</name>
<proteinExistence type="predicted"/>
<dbReference type="InterPro" id="IPR011043">
    <property type="entry name" value="Gal_Oxase/kelch_b-propeller"/>
</dbReference>
<dbReference type="EMBL" id="CAJOBE010000061">
    <property type="protein sequence ID" value="CAF3556714.1"/>
    <property type="molecule type" value="Genomic_DNA"/>
</dbReference>
<dbReference type="PANTHER" id="PTHR46428">
    <property type="entry name" value="KELCH DOMAIN-CONTAINING PROTEIN 10"/>
    <property type="match status" value="1"/>
</dbReference>
<sequence>MANDPTTNQKNSKESIESSKTDNTVNIKRNFCLLPKYISSINLMQFVEISPLNPINKPHPRSGHRAIATESDFWIWGGYYPSTDSQQQCMFNELWRFNYALRQWTLETTTGDGPDLTLASHSMCLYRQLIFVFGGTGFPFGQNVSNELYILDLKRRHWKRCPLLNQQPEQVYGASMIVKNDHLYILCGTNRWSYNSNVYDIHLPTLVCKQIGYTFDEIEDFNENGRYRQEIYLYDNRIFLFGGGGSSGISFSLENLPAFDLTTETWSFVHTNPDPIHNFPQARKFHSIFPFRKNQILMFGGAYFDQTTGYHVPTSGHLWILDFEKLEWSMLQSLTMLKSTYFHAAAMNERGEIWTHGGVVHDSIENNNNNNNRENRTTTLYKMHSRVLNLSEISWNYFLNCLSDRTSLIKQPQLMSQLHIPSRFIERIH</sequence>
<evidence type="ECO:0000256" key="1">
    <source>
        <dbReference type="ARBA" id="ARBA00022441"/>
    </source>
</evidence>
<gene>
    <name evidence="8" type="ORF">FNK824_LOCUS1239</name>
    <name evidence="7" type="ORF">JXQ802_LOCUS34523</name>
    <name evidence="9" type="ORF">OTI717_LOCUS15032</name>
    <name evidence="6" type="ORF">PYM288_LOCUS24339</name>
    <name evidence="4" type="ORF">RFH988_LOCUS15134</name>
    <name evidence="5" type="ORF">SEV965_LOCUS16388</name>
</gene>
<dbReference type="Proteomes" id="UP000663854">
    <property type="component" value="Unassembled WGS sequence"/>
</dbReference>
<protein>
    <submittedName>
        <fullName evidence="6">Uncharacterized protein</fullName>
    </submittedName>
</protein>
<dbReference type="EMBL" id="CAJOAX010001730">
    <property type="protein sequence ID" value="CAF3741283.1"/>
    <property type="molecule type" value="Genomic_DNA"/>
</dbReference>
<evidence type="ECO:0000313" key="8">
    <source>
        <dbReference type="EMBL" id="CAF3556714.1"/>
    </source>
</evidence>
<dbReference type="PANTHER" id="PTHR46428:SF1">
    <property type="entry name" value="KELCH DOMAIN-CONTAINING PROTEIN 10"/>
    <property type="match status" value="1"/>
</dbReference>
<dbReference type="SUPFAM" id="SSF50965">
    <property type="entry name" value="Galactose oxidase, central domain"/>
    <property type="match status" value="1"/>
</dbReference>
<dbReference type="Proteomes" id="UP000663889">
    <property type="component" value="Unassembled WGS sequence"/>
</dbReference>
<dbReference type="Proteomes" id="UP000663870">
    <property type="component" value="Unassembled WGS sequence"/>
</dbReference>
<keyword evidence="11" id="KW-1185">Reference proteome</keyword>
<dbReference type="GO" id="GO:0032874">
    <property type="term" value="P:positive regulation of stress-activated MAPK cascade"/>
    <property type="evidence" value="ECO:0007669"/>
    <property type="project" value="TreeGrafter"/>
</dbReference>
<evidence type="ECO:0000313" key="9">
    <source>
        <dbReference type="EMBL" id="CAF3741283.1"/>
    </source>
</evidence>
<feature type="region of interest" description="Disordered" evidence="3">
    <location>
        <begin position="1"/>
        <end position="21"/>
    </location>
</feature>
<dbReference type="OrthoDB" id="7676067at2759"/>
<dbReference type="EMBL" id="CAJNOO010000725">
    <property type="protein sequence ID" value="CAF1019618.1"/>
    <property type="molecule type" value="Genomic_DNA"/>
</dbReference>
<dbReference type="Pfam" id="PF24681">
    <property type="entry name" value="Kelch_KLHDC2_KLHL20_DRC7"/>
    <property type="match status" value="1"/>
</dbReference>
<feature type="compositionally biased region" description="Polar residues" evidence="3">
    <location>
        <begin position="1"/>
        <end position="10"/>
    </location>
</feature>
<dbReference type="EMBL" id="CAJNOH010001215">
    <property type="protein sequence ID" value="CAF1190933.1"/>
    <property type="molecule type" value="Genomic_DNA"/>
</dbReference>
<dbReference type="Proteomes" id="UP000663882">
    <property type="component" value="Unassembled WGS sequence"/>
</dbReference>
<evidence type="ECO:0000313" key="10">
    <source>
        <dbReference type="Proteomes" id="UP000663854"/>
    </source>
</evidence>
<accession>A0A814VRP8</accession>
<dbReference type="Proteomes" id="UP000663823">
    <property type="component" value="Unassembled WGS sequence"/>
</dbReference>
<dbReference type="EMBL" id="CAJNOL010001646">
    <property type="protein sequence ID" value="CAF1397149.1"/>
    <property type="molecule type" value="Genomic_DNA"/>
</dbReference>
<feature type="compositionally biased region" description="Basic and acidic residues" evidence="3">
    <location>
        <begin position="11"/>
        <end position="20"/>
    </location>
</feature>
<dbReference type="InterPro" id="IPR015915">
    <property type="entry name" value="Kelch-typ_b-propeller"/>
</dbReference>
<evidence type="ECO:0000313" key="7">
    <source>
        <dbReference type="EMBL" id="CAF1397149.1"/>
    </source>
</evidence>
<dbReference type="EMBL" id="CAJNOU010000895">
    <property type="protein sequence ID" value="CAF1111169.1"/>
    <property type="molecule type" value="Genomic_DNA"/>
</dbReference>
<organism evidence="6 10">
    <name type="scientific">Rotaria sordida</name>
    <dbReference type="NCBI Taxonomy" id="392033"/>
    <lineage>
        <taxon>Eukaryota</taxon>
        <taxon>Metazoa</taxon>
        <taxon>Spiralia</taxon>
        <taxon>Gnathifera</taxon>
        <taxon>Rotifera</taxon>
        <taxon>Eurotatoria</taxon>
        <taxon>Bdelloidea</taxon>
        <taxon>Philodinida</taxon>
        <taxon>Philodinidae</taxon>
        <taxon>Rotaria</taxon>
    </lineage>
</organism>
<evidence type="ECO:0000256" key="3">
    <source>
        <dbReference type="SAM" id="MobiDB-lite"/>
    </source>
</evidence>
<keyword evidence="1" id="KW-0880">Kelch repeat</keyword>
<dbReference type="Proteomes" id="UP000663874">
    <property type="component" value="Unassembled WGS sequence"/>
</dbReference>
<dbReference type="SUPFAM" id="SSF117281">
    <property type="entry name" value="Kelch motif"/>
    <property type="match status" value="1"/>
</dbReference>
<reference evidence="6" key="1">
    <citation type="submission" date="2021-02" db="EMBL/GenBank/DDBJ databases">
        <authorList>
            <person name="Nowell W R."/>
        </authorList>
    </citation>
    <scope>NUCLEOTIDE SEQUENCE</scope>
</reference>
<dbReference type="Gene3D" id="2.120.10.80">
    <property type="entry name" value="Kelch-type beta propeller"/>
    <property type="match status" value="2"/>
</dbReference>